<name>A0A511DHQ3_9PSEU</name>
<evidence type="ECO:0000313" key="2">
    <source>
        <dbReference type="Proteomes" id="UP000321685"/>
    </source>
</evidence>
<organism evidence="1 2">
    <name type="scientific">Pseudonocardia sulfidoxydans NBRC 16205</name>
    <dbReference type="NCBI Taxonomy" id="1223511"/>
    <lineage>
        <taxon>Bacteria</taxon>
        <taxon>Bacillati</taxon>
        <taxon>Actinomycetota</taxon>
        <taxon>Actinomycetes</taxon>
        <taxon>Pseudonocardiales</taxon>
        <taxon>Pseudonocardiaceae</taxon>
        <taxon>Pseudonocardia</taxon>
    </lineage>
</organism>
<evidence type="ECO:0008006" key="3">
    <source>
        <dbReference type="Google" id="ProtNLM"/>
    </source>
</evidence>
<sequence>MTALLSDRAAAPAVTYPSHRRVTAYVAGGLDGVLRVVTMLRGRRYKVRDLSVEVCDGVVESVVSCTVALTADEAALLVERLRRMPAVVSAEQV</sequence>
<dbReference type="AlphaFoldDB" id="A0A511DHQ3"/>
<dbReference type="OrthoDB" id="3579125at2"/>
<dbReference type="Proteomes" id="UP000321685">
    <property type="component" value="Unassembled WGS sequence"/>
</dbReference>
<reference evidence="1 2" key="1">
    <citation type="submission" date="2019-07" db="EMBL/GenBank/DDBJ databases">
        <title>Whole genome shotgun sequence of Pseudonocardia sulfidoxydans NBRC 16205.</title>
        <authorList>
            <person name="Hosoyama A."/>
            <person name="Uohara A."/>
            <person name="Ohji S."/>
            <person name="Ichikawa N."/>
        </authorList>
    </citation>
    <scope>NUCLEOTIDE SEQUENCE [LARGE SCALE GENOMIC DNA]</scope>
    <source>
        <strain evidence="1 2">NBRC 16205</strain>
    </source>
</reference>
<gene>
    <name evidence="1" type="ORF">PSU4_32640</name>
</gene>
<comment type="caution">
    <text evidence="1">The sequence shown here is derived from an EMBL/GenBank/DDBJ whole genome shotgun (WGS) entry which is preliminary data.</text>
</comment>
<evidence type="ECO:0000313" key="1">
    <source>
        <dbReference type="EMBL" id="GEL24310.1"/>
    </source>
</evidence>
<accession>A0A511DHQ3</accession>
<dbReference type="EMBL" id="BJVJ01000031">
    <property type="protein sequence ID" value="GEL24310.1"/>
    <property type="molecule type" value="Genomic_DNA"/>
</dbReference>
<proteinExistence type="predicted"/>
<keyword evidence="2" id="KW-1185">Reference proteome</keyword>
<protein>
    <recommendedName>
        <fullName evidence="3">ACT domain-containing protein</fullName>
    </recommendedName>
</protein>
<dbReference type="RefSeq" id="WP_147108954.1">
    <property type="nucleotide sequence ID" value="NZ_BJVJ01000031.1"/>
</dbReference>